<dbReference type="EMBL" id="JAOXHJ010000003">
    <property type="protein sequence ID" value="MCV3754086.1"/>
    <property type="molecule type" value="Genomic_DNA"/>
</dbReference>
<proteinExistence type="predicted"/>
<comment type="caution">
    <text evidence="1">The sequence shown here is derived from an EMBL/GenBank/DDBJ whole genome shotgun (WGS) entry which is preliminary data.</text>
</comment>
<reference evidence="1 2" key="1">
    <citation type="journal article" date="2020" name="Int. J. Syst. Evol. Microbiol.">
        <title>Ureaplasma miroungigenitalium sp. nov. isolated from northern elephant seals (Mirounga angustirostris) and Ureaplasma zalophigenitalium sp. nov. isolated from California sea lions (Zalophus californianus).</title>
        <authorList>
            <person name="Volokhov D.V."/>
            <person name="Gulland F.M."/>
            <person name="Gao Y."/>
            <person name="Chizhikov V.E."/>
        </authorList>
    </citation>
    <scope>NUCLEOTIDE SEQUENCE [LARGE SCALE GENOMIC DNA]</scope>
    <source>
        <strain evidence="1 2">CSL7644-GEN</strain>
    </source>
</reference>
<organism evidence="1 2">
    <name type="scientific">Ureaplasma zalophigenitalium</name>
    <dbReference type="NCBI Taxonomy" id="907723"/>
    <lineage>
        <taxon>Bacteria</taxon>
        <taxon>Bacillati</taxon>
        <taxon>Mycoplasmatota</taxon>
        <taxon>Mycoplasmoidales</taxon>
        <taxon>Mycoplasmoidaceae</taxon>
        <taxon>Ureaplasma</taxon>
    </lineage>
</organism>
<dbReference type="RefSeq" id="WP_263817890.1">
    <property type="nucleotide sequence ID" value="NZ_JAOXHJ010000003.1"/>
</dbReference>
<keyword evidence="2" id="KW-1185">Reference proteome</keyword>
<evidence type="ECO:0000313" key="2">
    <source>
        <dbReference type="Proteomes" id="UP001207252"/>
    </source>
</evidence>
<accession>A0ABT3BPB6</accession>
<sequence>MFEYGLNLYKKYHFFSGYVITKSNQTSVLEVLAYILESHNQCCAKVLSFQIKTNQKINDLSAGDLIIVKAELVDLANKKFFILIDYEKLELVI</sequence>
<protein>
    <submittedName>
        <fullName evidence="1">Uncharacterized protein</fullName>
    </submittedName>
</protein>
<dbReference type="Proteomes" id="UP001207252">
    <property type="component" value="Unassembled WGS sequence"/>
</dbReference>
<evidence type="ECO:0000313" key="1">
    <source>
        <dbReference type="EMBL" id="MCV3754086.1"/>
    </source>
</evidence>
<name>A0ABT3BPB6_9BACT</name>
<gene>
    <name evidence="1" type="ORF">OF365_01735</name>
</gene>